<reference evidence="1 2" key="1">
    <citation type="submission" date="2019-03" db="EMBL/GenBank/DDBJ databases">
        <title>Genomic Encyclopedia of Type Strains, Phase IV (KMG-IV): sequencing the most valuable type-strain genomes for metagenomic binning, comparative biology and taxonomic classification.</title>
        <authorList>
            <person name="Goeker M."/>
        </authorList>
    </citation>
    <scope>NUCLEOTIDE SEQUENCE [LARGE SCALE GENOMIC DNA]</scope>
    <source>
        <strain evidence="1 2">DSM 101</strain>
    </source>
</reference>
<evidence type="ECO:0000313" key="2">
    <source>
        <dbReference type="Proteomes" id="UP000295030"/>
    </source>
</evidence>
<gene>
    <name evidence="1" type="ORF">EV667_3666</name>
</gene>
<keyword evidence="2" id="KW-1185">Reference proteome</keyword>
<dbReference type="AlphaFoldDB" id="A0A4R1HMU4"/>
<dbReference type="Proteomes" id="UP000295030">
    <property type="component" value="Unassembled WGS sequence"/>
</dbReference>
<proteinExistence type="predicted"/>
<protein>
    <recommendedName>
        <fullName evidence="3">Cysteine-rich CPCC domain-containing protein</fullName>
    </recommendedName>
</protein>
<sequence>MISALQFNISDALGRWVCPACGYPGYSYGPAYDESHGLAGMAICPCCLWEPGYDDEPLASADAEETILGSLRSYRASWCRERLWRGRETERPDAWDGAEQLRRLFDTAPHVR</sequence>
<comment type="caution">
    <text evidence="1">The sequence shown here is derived from an EMBL/GenBank/DDBJ whole genome shotgun (WGS) entry which is preliminary data.</text>
</comment>
<organism evidence="1 2">
    <name type="scientific">Ancylobacter aquaticus</name>
    <dbReference type="NCBI Taxonomy" id="100"/>
    <lineage>
        <taxon>Bacteria</taxon>
        <taxon>Pseudomonadati</taxon>
        <taxon>Pseudomonadota</taxon>
        <taxon>Alphaproteobacteria</taxon>
        <taxon>Hyphomicrobiales</taxon>
        <taxon>Xanthobacteraceae</taxon>
        <taxon>Ancylobacter</taxon>
    </lineage>
</organism>
<evidence type="ECO:0000313" key="1">
    <source>
        <dbReference type="EMBL" id="TCK23824.1"/>
    </source>
</evidence>
<accession>A0A4R1HMU4</accession>
<evidence type="ECO:0008006" key="3">
    <source>
        <dbReference type="Google" id="ProtNLM"/>
    </source>
</evidence>
<name>A0A4R1HMU4_ANCAQ</name>
<dbReference type="EMBL" id="SMFY01000003">
    <property type="protein sequence ID" value="TCK23824.1"/>
    <property type="molecule type" value="Genomic_DNA"/>
</dbReference>